<sequence>MARRYGPRLRFTKPNKAAVRSGEPVPPLDQETSRCTAIAHRLSTRGTALLRYYGHKAGGAKCPLLRAAHGNHAAPIRKQTERRHPAPFNSTGTKQQERRDAASNFSRRSLLHAKCPDRSGHRSRRERGREGALFAIPPPHKNVDRVLRARRKPAQRRLIYALGEDVGKNGTEAEDHVEDGERGGDREKERARRENNNRALKAGSRASLGSHPQKRRSPPRWGKRPFPMKTPPTTCLIPNKQTSE</sequence>
<dbReference type="Proteomes" id="UP000821845">
    <property type="component" value="Chromosome 5"/>
</dbReference>
<evidence type="ECO:0000313" key="2">
    <source>
        <dbReference type="Proteomes" id="UP000821845"/>
    </source>
</evidence>
<reference evidence="1" key="1">
    <citation type="submission" date="2020-05" db="EMBL/GenBank/DDBJ databases">
        <title>Large-scale comparative analyses of tick genomes elucidate their genetic diversity and vector capacities.</title>
        <authorList>
            <person name="Jia N."/>
            <person name="Wang J."/>
            <person name="Shi W."/>
            <person name="Du L."/>
            <person name="Sun Y."/>
            <person name="Zhan W."/>
            <person name="Jiang J."/>
            <person name="Wang Q."/>
            <person name="Zhang B."/>
            <person name="Ji P."/>
            <person name="Sakyi L.B."/>
            <person name="Cui X."/>
            <person name="Yuan T."/>
            <person name="Jiang B."/>
            <person name="Yang W."/>
            <person name="Lam T.T.-Y."/>
            <person name="Chang Q."/>
            <person name="Ding S."/>
            <person name="Wang X."/>
            <person name="Zhu J."/>
            <person name="Ruan X."/>
            <person name="Zhao L."/>
            <person name="Wei J."/>
            <person name="Que T."/>
            <person name="Du C."/>
            <person name="Cheng J."/>
            <person name="Dai P."/>
            <person name="Han X."/>
            <person name="Huang E."/>
            <person name="Gao Y."/>
            <person name="Liu J."/>
            <person name="Shao H."/>
            <person name="Ye R."/>
            <person name="Li L."/>
            <person name="Wei W."/>
            <person name="Wang X."/>
            <person name="Wang C."/>
            <person name="Yang T."/>
            <person name="Huo Q."/>
            <person name="Li W."/>
            <person name="Guo W."/>
            <person name="Chen H."/>
            <person name="Zhou L."/>
            <person name="Ni X."/>
            <person name="Tian J."/>
            <person name="Zhou Y."/>
            <person name="Sheng Y."/>
            <person name="Liu T."/>
            <person name="Pan Y."/>
            <person name="Xia L."/>
            <person name="Li J."/>
            <person name="Zhao F."/>
            <person name="Cao W."/>
        </authorList>
    </citation>
    <scope>NUCLEOTIDE SEQUENCE</scope>
    <source>
        <strain evidence="1">Hyas-2018</strain>
    </source>
</reference>
<organism evidence="1 2">
    <name type="scientific">Hyalomma asiaticum</name>
    <name type="common">Tick</name>
    <dbReference type="NCBI Taxonomy" id="266040"/>
    <lineage>
        <taxon>Eukaryota</taxon>
        <taxon>Metazoa</taxon>
        <taxon>Ecdysozoa</taxon>
        <taxon>Arthropoda</taxon>
        <taxon>Chelicerata</taxon>
        <taxon>Arachnida</taxon>
        <taxon>Acari</taxon>
        <taxon>Parasitiformes</taxon>
        <taxon>Ixodida</taxon>
        <taxon>Ixodoidea</taxon>
        <taxon>Ixodidae</taxon>
        <taxon>Hyalomminae</taxon>
        <taxon>Hyalomma</taxon>
    </lineage>
</organism>
<evidence type="ECO:0000313" key="1">
    <source>
        <dbReference type="EMBL" id="KAH6930376.1"/>
    </source>
</evidence>
<name>A0ACB7S610_HYAAI</name>
<proteinExistence type="predicted"/>
<keyword evidence="2" id="KW-1185">Reference proteome</keyword>
<dbReference type="EMBL" id="CM023485">
    <property type="protein sequence ID" value="KAH6930376.1"/>
    <property type="molecule type" value="Genomic_DNA"/>
</dbReference>
<accession>A0ACB7S610</accession>
<protein>
    <submittedName>
        <fullName evidence="1">Uncharacterized protein</fullName>
    </submittedName>
</protein>
<gene>
    <name evidence="1" type="ORF">HPB50_013118</name>
</gene>
<comment type="caution">
    <text evidence="1">The sequence shown here is derived from an EMBL/GenBank/DDBJ whole genome shotgun (WGS) entry which is preliminary data.</text>
</comment>